<dbReference type="AlphaFoldDB" id="A0AAN9PL01"/>
<keyword evidence="7" id="KW-1185">Reference proteome</keyword>
<organism evidence="6 7">
    <name type="scientific">Clitoria ternatea</name>
    <name type="common">Butterfly pea</name>
    <dbReference type="NCBI Taxonomy" id="43366"/>
    <lineage>
        <taxon>Eukaryota</taxon>
        <taxon>Viridiplantae</taxon>
        <taxon>Streptophyta</taxon>
        <taxon>Embryophyta</taxon>
        <taxon>Tracheophyta</taxon>
        <taxon>Spermatophyta</taxon>
        <taxon>Magnoliopsida</taxon>
        <taxon>eudicotyledons</taxon>
        <taxon>Gunneridae</taxon>
        <taxon>Pentapetalae</taxon>
        <taxon>rosids</taxon>
        <taxon>fabids</taxon>
        <taxon>Fabales</taxon>
        <taxon>Fabaceae</taxon>
        <taxon>Papilionoideae</taxon>
        <taxon>50 kb inversion clade</taxon>
        <taxon>NPAAA clade</taxon>
        <taxon>indigoferoid/millettioid clade</taxon>
        <taxon>Phaseoleae</taxon>
        <taxon>Clitoria</taxon>
    </lineage>
</organism>
<dbReference type="PANTHER" id="PTHR46450:SF20">
    <property type="entry name" value="DOMAIN PROTEIN, PUTATIVE-RELATED"/>
    <property type="match status" value="1"/>
</dbReference>
<name>A0AAN9PL01_CLITE</name>
<dbReference type="CDD" id="cd10538">
    <property type="entry name" value="SET_SETDB-like"/>
    <property type="match status" value="1"/>
</dbReference>
<dbReference type="GO" id="GO:0005694">
    <property type="term" value="C:chromosome"/>
    <property type="evidence" value="ECO:0007669"/>
    <property type="project" value="UniProtKB-SubCell"/>
</dbReference>
<feature type="domain" description="SET" evidence="4">
    <location>
        <begin position="650"/>
        <end position="784"/>
    </location>
</feature>
<dbReference type="Gene3D" id="2.170.270.10">
    <property type="entry name" value="SET domain"/>
    <property type="match status" value="1"/>
</dbReference>
<feature type="compositionally biased region" description="Basic residues" evidence="3">
    <location>
        <begin position="142"/>
        <end position="151"/>
    </location>
</feature>
<dbReference type="Pfam" id="PF10440">
    <property type="entry name" value="WIYLD"/>
    <property type="match status" value="1"/>
</dbReference>
<dbReference type="InterPro" id="IPR007728">
    <property type="entry name" value="Pre-SET_dom"/>
</dbReference>
<sequence>MAPTKQKRVAAACDILKEFGISKVRVKKAIDDLLKVYDDNWEFIEDDNYRVLIDALLEGKVEKDKLYEMMVGGFVQEVKSQKEAQECDDPLIFDIEKKRSRPKRKKGKVESPAKKLKTSPMIEKDEVGLSSGSQTPEDHDKHFVKRKNARNKKQILVHEGSMYHGNRSCSWPAENSLRGLDGLSPSEDCETLKKKSRADNNQKHHRDLLSYHMHGKKLPFSEFSFGKKQLSDQTLTDNILDFYHNDHLHFPSGEAYDYNQPRDEMPLKLMYPASHTGNFDVKENESRLLQIDHSNALEKGSHVSSSTSQCDIASSSNREVKVSLIYNTSQSDSQVPSLDAVLKNVEEKYKLYKTLDSDFSVTKLMRDVCDCFLAMASVDKALEINNTSLSKESDGTGNSGNNFWDNLISLNGLISFQNLVKIGPQIPNLVALSGLEGLHYISGFRIPDVVLTQSCRQRRIEALDVREFSTSNTSIVASSEKHCCFSAVKCFYIDDITREEEKEKISLVNSFCAEQFPTFNYIKHNIIYDKANVKFALARISEVQCCSHCSGDCLAISLPCECACMSGGEFAYTQEGLLKEKFLEECISLVKDLKEQNFYCKRCPVEMSKNKQKVEHCKGHLLRKFIKECWSKCGCNKSCGNRVVQRGISVKLQVFWTPEGKGWGIQTLEDLPKGAFVCEYVGEVVTNMELYERIVQSRDEKKHKYSVALDADWCSEDIMNDEEALCLDATLYGNVARFINHRCGDASLIEIPIEVETPNHHYYHLALFTQRKVSAMEELTWDYGVDFNDQDHHGNAFTCLCNSPLCRDQRPKI</sequence>
<evidence type="ECO:0000313" key="7">
    <source>
        <dbReference type="Proteomes" id="UP001359559"/>
    </source>
</evidence>
<dbReference type="InterPro" id="IPR018848">
    <property type="entry name" value="WIYLD_domain"/>
</dbReference>
<gene>
    <name evidence="6" type="ORF">RJT34_12694</name>
</gene>
<dbReference type="PANTHER" id="PTHR46450">
    <property type="entry name" value="INACTIVE HISTONE-LYSINE N-METHYLTRANSFERASE SUVR1-RELATED"/>
    <property type="match status" value="1"/>
</dbReference>
<dbReference type="SUPFAM" id="SSF82199">
    <property type="entry name" value="SET domain"/>
    <property type="match status" value="1"/>
</dbReference>
<dbReference type="PROSITE" id="PS50280">
    <property type="entry name" value="SET"/>
    <property type="match status" value="1"/>
</dbReference>
<evidence type="ECO:0000259" key="4">
    <source>
        <dbReference type="PROSITE" id="PS50280"/>
    </source>
</evidence>
<dbReference type="GO" id="GO:0008270">
    <property type="term" value="F:zinc ion binding"/>
    <property type="evidence" value="ECO:0007669"/>
    <property type="project" value="InterPro"/>
</dbReference>
<dbReference type="SMART" id="SM00317">
    <property type="entry name" value="SET"/>
    <property type="match status" value="1"/>
</dbReference>
<evidence type="ECO:0000313" key="6">
    <source>
        <dbReference type="EMBL" id="KAK7301818.1"/>
    </source>
</evidence>
<dbReference type="Pfam" id="PF00856">
    <property type="entry name" value="SET"/>
    <property type="match status" value="1"/>
</dbReference>
<dbReference type="InterPro" id="IPR046341">
    <property type="entry name" value="SET_dom_sf"/>
</dbReference>
<comment type="caution">
    <text evidence="6">The sequence shown here is derived from an EMBL/GenBank/DDBJ whole genome shotgun (WGS) entry which is preliminary data.</text>
</comment>
<comment type="subcellular location">
    <subcellularLocation>
        <location evidence="1">Chromosome</location>
    </subcellularLocation>
</comment>
<dbReference type="Proteomes" id="UP001359559">
    <property type="component" value="Unassembled WGS sequence"/>
</dbReference>
<dbReference type="EMBL" id="JAYKXN010000003">
    <property type="protein sequence ID" value="KAK7301818.1"/>
    <property type="molecule type" value="Genomic_DNA"/>
</dbReference>
<feature type="domain" description="Pre-SET" evidence="5">
    <location>
        <begin position="549"/>
        <end position="647"/>
    </location>
</feature>
<dbReference type="GO" id="GO:0042054">
    <property type="term" value="F:histone methyltransferase activity"/>
    <property type="evidence" value="ECO:0007669"/>
    <property type="project" value="InterPro"/>
</dbReference>
<evidence type="ECO:0000259" key="5">
    <source>
        <dbReference type="PROSITE" id="PS50867"/>
    </source>
</evidence>
<reference evidence="6 7" key="1">
    <citation type="submission" date="2024-01" db="EMBL/GenBank/DDBJ databases">
        <title>The genomes of 5 underutilized Papilionoideae crops provide insights into root nodulation and disease resistance.</title>
        <authorList>
            <person name="Yuan L."/>
        </authorList>
    </citation>
    <scope>NUCLEOTIDE SEQUENCE [LARGE SCALE GENOMIC DNA]</scope>
    <source>
        <strain evidence="6">LY-2023</strain>
        <tissue evidence="6">Leaf</tissue>
    </source>
</reference>
<dbReference type="InterPro" id="IPR043017">
    <property type="entry name" value="WIYLD_dom_sf"/>
</dbReference>
<dbReference type="PROSITE" id="PS50867">
    <property type="entry name" value="PRE_SET"/>
    <property type="match status" value="1"/>
</dbReference>
<dbReference type="InterPro" id="IPR025776">
    <property type="entry name" value="SUVR4/1/2"/>
</dbReference>
<accession>A0AAN9PL01</accession>
<evidence type="ECO:0000256" key="1">
    <source>
        <dbReference type="ARBA" id="ARBA00004286"/>
    </source>
</evidence>
<dbReference type="PROSITE" id="PS51580">
    <property type="entry name" value="SAM_MT43_3"/>
    <property type="match status" value="1"/>
</dbReference>
<dbReference type="GO" id="GO:0005634">
    <property type="term" value="C:nucleus"/>
    <property type="evidence" value="ECO:0007669"/>
    <property type="project" value="InterPro"/>
</dbReference>
<dbReference type="SMART" id="SM00468">
    <property type="entry name" value="PreSET"/>
    <property type="match status" value="1"/>
</dbReference>
<dbReference type="InterPro" id="IPR001214">
    <property type="entry name" value="SET_dom"/>
</dbReference>
<evidence type="ECO:0000256" key="3">
    <source>
        <dbReference type="SAM" id="MobiDB-lite"/>
    </source>
</evidence>
<feature type="compositionally biased region" description="Basic residues" evidence="3">
    <location>
        <begin position="98"/>
        <end position="107"/>
    </location>
</feature>
<keyword evidence="2" id="KW-0158">Chromosome</keyword>
<feature type="region of interest" description="Disordered" evidence="3">
    <location>
        <begin position="98"/>
        <end position="151"/>
    </location>
</feature>
<proteinExistence type="predicted"/>
<dbReference type="Gene3D" id="1.10.8.850">
    <property type="entry name" value="Histone-lysine N methyltransferase , C-terminal domain-like"/>
    <property type="match status" value="1"/>
</dbReference>
<evidence type="ECO:0000256" key="2">
    <source>
        <dbReference type="ARBA" id="ARBA00022454"/>
    </source>
</evidence>
<protein>
    <submittedName>
        <fullName evidence="6">Uncharacterized protein</fullName>
    </submittedName>
</protein>